<dbReference type="Pfam" id="PF01022">
    <property type="entry name" value="HTH_5"/>
    <property type="match status" value="1"/>
</dbReference>
<dbReference type="PROSITE" id="PS50987">
    <property type="entry name" value="HTH_ARSR_2"/>
    <property type="match status" value="1"/>
</dbReference>
<reference evidence="5 6" key="2">
    <citation type="submission" date="2019-09" db="EMBL/GenBank/DDBJ databases">
        <authorList>
            <person name="Jin C."/>
        </authorList>
    </citation>
    <scope>NUCLEOTIDE SEQUENCE [LARGE SCALE GENOMIC DNA]</scope>
    <source>
        <strain evidence="5 6">AN110305</strain>
    </source>
</reference>
<dbReference type="InterPro" id="IPR001845">
    <property type="entry name" value="HTH_ArsR_DNA-bd_dom"/>
</dbReference>
<dbReference type="CDD" id="cd00090">
    <property type="entry name" value="HTH_ARSR"/>
    <property type="match status" value="1"/>
</dbReference>
<sequence length="327" mass="35773">MIELRFSSADLARVRFALSPMEEMANSLVAIAHPANSSAHRPWLNSVRRQLSGLDIRPLLALVRNPHLSPAFLRPTADGVETRFADGLGQFRASTADDVRDGLERISAGAPQPPELRALYDDPERELGRLAGLLAAYWNSAVEPVWSRVRALLDADLGYRARTLTTGGLATMFAGLHREVEFTDDRLLVHKPHHQFARDLPGNGLVLVPSVFTWPTSRVVYDNSSGVPGLTYVPRGIAELWGGSASTTGTPLVELVGRSRAAILAQLDLPLSTTQLAANLGISPPSVSHHLSILRRSQLVSSRRTGRTVLYERTPRAIQLLRAERGR</sequence>
<evidence type="ECO:0000256" key="1">
    <source>
        <dbReference type="ARBA" id="ARBA00023015"/>
    </source>
</evidence>
<dbReference type="InterPro" id="IPR036390">
    <property type="entry name" value="WH_DNA-bd_sf"/>
</dbReference>
<evidence type="ECO:0000313" key="6">
    <source>
        <dbReference type="Proteomes" id="UP000323454"/>
    </source>
</evidence>
<reference evidence="5 6" key="1">
    <citation type="submission" date="2019-09" db="EMBL/GenBank/DDBJ databases">
        <title>Goodfellowia gen. nov., a new genus of the Pseudonocardineae related to Actinoalloteichus, containing Goodfellowia coeruleoviolacea gen. nov., comb. nov. gen. nov., comb. nov.</title>
        <authorList>
            <person name="Labeda D."/>
        </authorList>
    </citation>
    <scope>NUCLEOTIDE SEQUENCE [LARGE SCALE GENOMIC DNA]</scope>
    <source>
        <strain evidence="5 6">AN110305</strain>
    </source>
</reference>
<dbReference type="InterPro" id="IPR036388">
    <property type="entry name" value="WH-like_DNA-bd_sf"/>
</dbReference>
<organism evidence="5 6">
    <name type="scientific">Solihabitans fulvus</name>
    <dbReference type="NCBI Taxonomy" id="1892852"/>
    <lineage>
        <taxon>Bacteria</taxon>
        <taxon>Bacillati</taxon>
        <taxon>Actinomycetota</taxon>
        <taxon>Actinomycetes</taxon>
        <taxon>Pseudonocardiales</taxon>
        <taxon>Pseudonocardiaceae</taxon>
        <taxon>Solihabitans</taxon>
    </lineage>
</organism>
<name>A0A5B2XDV5_9PSEU</name>
<evidence type="ECO:0000313" key="5">
    <source>
        <dbReference type="EMBL" id="KAA2261928.1"/>
    </source>
</evidence>
<dbReference type="SMART" id="SM00418">
    <property type="entry name" value="HTH_ARSR"/>
    <property type="match status" value="1"/>
</dbReference>
<keyword evidence="6" id="KW-1185">Reference proteome</keyword>
<keyword evidence="1" id="KW-0805">Transcription regulation</keyword>
<evidence type="ECO:0000259" key="4">
    <source>
        <dbReference type="PROSITE" id="PS50987"/>
    </source>
</evidence>
<dbReference type="SMART" id="SM00419">
    <property type="entry name" value="HTH_CRP"/>
    <property type="match status" value="1"/>
</dbReference>
<dbReference type="GO" id="GO:0003700">
    <property type="term" value="F:DNA-binding transcription factor activity"/>
    <property type="evidence" value="ECO:0007669"/>
    <property type="project" value="InterPro"/>
</dbReference>
<dbReference type="Proteomes" id="UP000323454">
    <property type="component" value="Unassembled WGS sequence"/>
</dbReference>
<dbReference type="PANTHER" id="PTHR43132">
    <property type="entry name" value="ARSENICAL RESISTANCE OPERON REPRESSOR ARSR-RELATED"/>
    <property type="match status" value="1"/>
</dbReference>
<dbReference type="RefSeq" id="WP_149850090.1">
    <property type="nucleotide sequence ID" value="NZ_VUOB01000023.1"/>
</dbReference>
<dbReference type="AlphaFoldDB" id="A0A5B2XDV5"/>
<accession>A0A5B2XDV5</accession>
<dbReference type="Pfam" id="PF19361">
    <property type="entry name" value="DUF5937"/>
    <property type="match status" value="1"/>
</dbReference>
<comment type="caution">
    <text evidence="5">The sequence shown here is derived from an EMBL/GenBank/DDBJ whole genome shotgun (WGS) entry which is preliminary data.</text>
</comment>
<dbReference type="PANTHER" id="PTHR43132:SF6">
    <property type="entry name" value="HTH-TYPE TRANSCRIPTIONAL REPRESSOR CZRA"/>
    <property type="match status" value="1"/>
</dbReference>
<dbReference type="InterPro" id="IPR045981">
    <property type="entry name" value="DUF5937"/>
</dbReference>
<dbReference type="InterPro" id="IPR011991">
    <property type="entry name" value="ArsR-like_HTH"/>
</dbReference>
<evidence type="ECO:0000256" key="2">
    <source>
        <dbReference type="ARBA" id="ARBA00023125"/>
    </source>
</evidence>
<dbReference type="OrthoDB" id="3460651at2"/>
<dbReference type="SUPFAM" id="SSF46785">
    <property type="entry name" value="Winged helix' DNA-binding domain"/>
    <property type="match status" value="1"/>
</dbReference>
<gene>
    <name evidence="5" type="ORF">F0L68_14560</name>
</gene>
<keyword evidence="3" id="KW-0804">Transcription</keyword>
<protein>
    <submittedName>
        <fullName evidence="5">Helix-turn-helix transcriptional regulator</fullName>
    </submittedName>
</protein>
<dbReference type="InterPro" id="IPR051011">
    <property type="entry name" value="Metal_resp_trans_reg"/>
</dbReference>
<evidence type="ECO:0000256" key="3">
    <source>
        <dbReference type="ARBA" id="ARBA00023163"/>
    </source>
</evidence>
<dbReference type="PRINTS" id="PR00778">
    <property type="entry name" value="HTHARSR"/>
</dbReference>
<dbReference type="InterPro" id="IPR012318">
    <property type="entry name" value="HTH_CRP"/>
</dbReference>
<dbReference type="EMBL" id="VUOB01000023">
    <property type="protein sequence ID" value="KAA2261928.1"/>
    <property type="molecule type" value="Genomic_DNA"/>
</dbReference>
<keyword evidence="2" id="KW-0238">DNA-binding</keyword>
<feature type="domain" description="HTH arsR-type" evidence="4">
    <location>
        <begin position="240"/>
        <end position="327"/>
    </location>
</feature>
<dbReference type="Gene3D" id="1.10.10.10">
    <property type="entry name" value="Winged helix-like DNA-binding domain superfamily/Winged helix DNA-binding domain"/>
    <property type="match status" value="1"/>
</dbReference>
<dbReference type="GO" id="GO:0003677">
    <property type="term" value="F:DNA binding"/>
    <property type="evidence" value="ECO:0007669"/>
    <property type="project" value="UniProtKB-KW"/>
</dbReference>
<proteinExistence type="predicted"/>